<evidence type="ECO:0000313" key="2">
    <source>
        <dbReference type="EMBL" id="KPI83158.1"/>
    </source>
</evidence>
<evidence type="ECO:0000313" key="3">
    <source>
        <dbReference type="Proteomes" id="UP000038009"/>
    </source>
</evidence>
<name>A0A0N1I1F5_LEPSE</name>
<protein>
    <recommendedName>
        <fullName evidence="1">Pseudouridine synthase RsuA/RluA-like domain-containing protein</fullName>
    </recommendedName>
</protein>
<sequence length="744" mass="80942">MHHVRGLIRHAGRRALHAIEVHVASAQSATACVQRVRLLDVNGDSREVPLLHAGALLKLSEAMSPEEAVSALQEVDGLLNATVPANAAAPTSKSPSSGKETVITTAGSRGCYTPPPLVLYVKDSCDEAENEVRRRQRRFVAKLHGRYVPSDPRAVEEAVKKLLATPLSAQEEAAVAEYRGMVESLVSTDTTSAVALAINPSLPSLTSGASAALASLVQLHAPAAVRTFLESFASKDEMTPASETSATHLALRLRNALTQHRTAKQSSTSPSDVATTARLLKEAMHFSVDPGVVFPMDPAAIQSWADQFFTPTMLPAQKADILLQQVRQRRLQPRRVSIDSLSVWTLSDLKRPWLKATLQSRSENSDLPSAGGDRLESDEILRSTAYQLALKDPKQNLVDNRLLHTYAAALARGDISPLDSSFPSFLEECGECHSEGDAERPSILSFTLPRLPSNVPLLRALQDLAPRCSYWRTLLTHHAAARVQVCTAPMEEVKVQVQLPTTHECLAAAHSNCVPLPSVPLLYEDADVLVVDKPAGLATSRHGLSCTQVGEPTLDLISVLLATKLNDVGRTQRVFRQGQVHRLDAETSGCLLIAKTDVAADSLRHQMGTSAAFSHQSKIYHAICIVLEPSLHHVKLHDVVTDAADPKIRTQYRVLKFFPKHRMAWVECRIQQGKKHQIRRHLASKGLPILADVEHGGAACCQSIMDRVALHARSVSFIHPVTADPLAVVAPLPADFRRCLAQLQ</sequence>
<feature type="domain" description="Pseudouridine synthase RsuA/RluA-like" evidence="1">
    <location>
        <begin position="527"/>
        <end position="684"/>
    </location>
</feature>
<dbReference type="InterPro" id="IPR020103">
    <property type="entry name" value="PsdUridine_synth_cat_dom_sf"/>
</dbReference>
<dbReference type="InterPro" id="IPR006224">
    <property type="entry name" value="PsdUridine_synth_RluA-like_CS"/>
</dbReference>
<dbReference type="PROSITE" id="PS51257">
    <property type="entry name" value="PROKAR_LIPOPROTEIN"/>
    <property type="match status" value="1"/>
</dbReference>
<dbReference type="CDD" id="cd02869">
    <property type="entry name" value="PseudoU_synth_RluA_like"/>
    <property type="match status" value="1"/>
</dbReference>
<dbReference type="PANTHER" id="PTHR21600:SF90">
    <property type="entry name" value="PSEUDOURIDINE SYNTHASE RSUA_RLUA-LIKE DOMAIN-CONTAINING PROTEIN"/>
    <property type="match status" value="1"/>
</dbReference>
<dbReference type="VEuPathDB" id="TriTrypDB:Lsey_0426_0010"/>
<reference evidence="2 3" key="1">
    <citation type="journal article" date="2015" name="PLoS Pathog.">
        <title>Leptomonas seymouri: Adaptations to the Dixenous Life Cycle Analyzed by Genome Sequencing, Transcriptome Profiling and Co-infection with Leishmania donovani.</title>
        <authorList>
            <person name="Kraeva N."/>
            <person name="Butenko A."/>
            <person name="Hlavacova J."/>
            <person name="Kostygov A."/>
            <person name="Myskova J."/>
            <person name="Grybchuk D."/>
            <person name="Lestinova T."/>
            <person name="Votypka J."/>
            <person name="Volf P."/>
            <person name="Opperdoes F."/>
            <person name="Flegontov P."/>
            <person name="Lukes J."/>
            <person name="Yurchenko V."/>
        </authorList>
    </citation>
    <scope>NUCLEOTIDE SEQUENCE [LARGE SCALE GENOMIC DNA]</scope>
    <source>
        <strain evidence="2 3">ATCC 30220</strain>
    </source>
</reference>
<dbReference type="GO" id="GO:0003723">
    <property type="term" value="F:RNA binding"/>
    <property type="evidence" value="ECO:0007669"/>
    <property type="project" value="InterPro"/>
</dbReference>
<dbReference type="SUPFAM" id="SSF55120">
    <property type="entry name" value="Pseudouridine synthase"/>
    <property type="match status" value="1"/>
</dbReference>
<dbReference type="AlphaFoldDB" id="A0A0N1I1F5"/>
<dbReference type="PROSITE" id="PS01129">
    <property type="entry name" value="PSI_RLU"/>
    <property type="match status" value="1"/>
</dbReference>
<dbReference type="Proteomes" id="UP000038009">
    <property type="component" value="Unassembled WGS sequence"/>
</dbReference>
<organism evidence="2 3">
    <name type="scientific">Leptomonas seymouri</name>
    <dbReference type="NCBI Taxonomy" id="5684"/>
    <lineage>
        <taxon>Eukaryota</taxon>
        <taxon>Discoba</taxon>
        <taxon>Euglenozoa</taxon>
        <taxon>Kinetoplastea</taxon>
        <taxon>Metakinetoplastina</taxon>
        <taxon>Trypanosomatida</taxon>
        <taxon>Trypanosomatidae</taxon>
        <taxon>Leishmaniinae</taxon>
        <taxon>Leptomonas</taxon>
    </lineage>
</organism>
<dbReference type="OMA" id="EECGECH"/>
<accession>A0A0N1I1F5</accession>
<dbReference type="InterPro" id="IPR006145">
    <property type="entry name" value="PsdUridine_synth_RsuA/RluA"/>
</dbReference>
<dbReference type="InterPro" id="IPR050188">
    <property type="entry name" value="RluA_PseudoU_synthase"/>
</dbReference>
<keyword evidence="3" id="KW-1185">Reference proteome</keyword>
<gene>
    <name evidence="2" type="ORF">ABL78_7813</name>
</gene>
<dbReference type="PANTHER" id="PTHR21600">
    <property type="entry name" value="MITOCHONDRIAL RNA PSEUDOURIDINE SYNTHASE"/>
    <property type="match status" value="1"/>
</dbReference>
<dbReference type="OrthoDB" id="418349at2759"/>
<comment type="caution">
    <text evidence="2">The sequence shown here is derived from an EMBL/GenBank/DDBJ whole genome shotgun (WGS) entry which is preliminary data.</text>
</comment>
<dbReference type="Pfam" id="PF00849">
    <property type="entry name" value="PseudoU_synth_2"/>
    <property type="match status" value="1"/>
</dbReference>
<evidence type="ECO:0000259" key="1">
    <source>
        <dbReference type="Pfam" id="PF00849"/>
    </source>
</evidence>
<proteinExistence type="predicted"/>
<dbReference type="EMBL" id="LJSK01000426">
    <property type="protein sequence ID" value="KPI83158.1"/>
    <property type="molecule type" value="Genomic_DNA"/>
</dbReference>
<dbReference type="GO" id="GO:0009982">
    <property type="term" value="F:pseudouridine synthase activity"/>
    <property type="evidence" value="ECO:0007669"/>
    <property type="project" value="InterPro"/>
</dbReference>
<dbReference type="Gene3D" id="3.30.2350.10">
    <property type="entry name" value="Pseudouridine synthase"/>
    <property type="match status" value="1"/>
</dbReference>
<dbReference type="GO" id="GO:0000455">
    <property type="term" value="P:enzyme-directed rRNA pseudouridine synthesis"/>
    <property type="evidence" value="ECO:0007669"/>
    <property type="project" value="TreeGrafter"/>
</dbReference>